<keyword evidence="9" id="KW-1185">Reference proteome</keyword>
<evidence type="ECO:0000256" key="1">
    <source>
        <dbReference type="ARBA" id="ARBA00004477"/>
    </source>
</evidence>
<evidence type="ECO:0000259" key="7">
    <source>
        <dbReference type="PROSITE" id="PS50845"/>
    </source>
</evidence>
<reference evidence="8" key="1">
    <citation type="submission" date="2023-10" db="EMBL/GenBank/DDBJ databases">
        <title>Chromosome-level genome of the transformable northern wattle, Acacia crassicarpa.</title>
        <authorList>
            <person name="Massaro I."/>
            <person name="Sinha N.R."/>
            <person name="Poethig S."/>
            <person name="Leichty A.R."/>
        </authorList>
    </citation>
    <scope>NUCLEOTIDE SEQUENCE</scope>
    <source>
        <strain evidence="8">Acra3RX</strain>
        <tissue evidence="8">Leaf</tissue>
    </source>
</reference>
<keyword evidence="4 6" id="KW-1133">Transmembrane helix</keyword>
<keyword evidence="2 6" id="KW-0812">Transmembrane</keyword>
<evidence type="ECO:0000313" key="9">
    <source>
        <dbReference type="Proteomes" id="UP001293593"/>
    </source>
</evidence>
<dbReference type="InterPro" id="IPR045064">
    <property type="entry name" value="Reticulon-like"/>
</dbReference>
<evidence type="ECO:0000256" key="5">
    <source>
        <dbReference type="ARBA" id="ARBA00023136"/>
    </source>
</evidence>
<name>A0AAE1IXQ7_9FABA</name>
<dbReference type="PANTHER" id="PTHR10994">
    <property type="entry name" value="RETICULON"/>
    <property type="match status" value="1"/>
</dbReference>
<evidence type="ECO:0000256" key="6">
    <source>
        <dbReference type="RuleBase" id="RU363132"/>
    </source>
</evidence>
<dbReference type="PROSITE" id="PS50845">
    <property type="entry name" value="RETICULON"/>
    <property type="match status" value="1"/>
</dbReference>
<feature type="transmembrane region" description="Helical" evidence="6">
    <location>
        <begin position="20"/>
        <end position="46"/>
    </location>
</feature>
<feature type="transmembrane region" description="Helical" evidence="6">
    <location>
        <begin position="52"/>
        <end position="73"/>
    </location>
</feature>
<keyword evidence="5 6" id="KW-0472">Membrane</keyword>
<accession>A0AAE1IXQ7</accession>
<comment type="subcellular location">
    <subcellularLocation>
        <location evidence="1 6">Endoplasmic reticulum membrane</location>
        <topology evidence="1 6">Multi-pass membrane protein</topology>
    </subcellularLocation>
</comment>
<dbReference type="InterPro" id="IPR003388">
    <property type="entry name" value="Reticulon"/>
</dbReference>
<dbReference type="GO" id="GO:0009617">
    <property type="term" value="P:response to bacterium"/>
    <property type="evidence" value="ECO:0007669"/>
    <property type="project" value="InterPro"/>
</dbReference>
<dbReference type="EMBL" id="JAWXYG010000011">
    <property type="protein sequence ID" value="KAK4258797.1"/>
    <property type="molecule type" value="Genomic_DNA"/>
</dbReference>
<protein>
    <recommendedName>
        <fullName evidence="6">Reticulon-like protein</fullName>
    </recommendedName>
</protein>
<organism evidence="8 9">
    <name type="scientific">Acacia crassicarpa</name>
    <name type="common">northern wattle</name>
    <dbReference type="NCBI Taxonomy" id="499986"/>
    <lineage>
        <taxon>Eukaryota</taxon>
        <taxon>Viridiplantae</taxon>
        <taxon>Streptophyta</taxon>
        <taxon>Embryophyta</taxon>
        <taxon>Tracheophyta</taxon>
        <taxon>Spermatophyta</taxon>
        <taxon>Magnoliopsida</taxon>
        <taxon>eudicotyledons</taxon>
        <taxon>Gunneridae</taxon>
        <taxon>Pentapetalae</taxon>
        <taxon>rosids</taxon>
        <taxon>fabids</taxon>
        <taxon>Fabales</taxon>
        <taxon>Fabaceae</taxon>
        <taxon>Caesalpinioideae</taxon>
        <taxon>mimosoid clade</taxon>
        <taxon>Acacieae</taxon>
        <taxon>Acacia</taxon>
    </lineage>
</organism>
<keyword evidence="3 6" id="KW-0256">Endoplasmic reticulum</keyword>
<dbReference type="Pfam" id="PF02453">
    <property type="entry name" value="Reticulon"/>
    <property type="match status" value="1"/>
</dbReference>
<dbReference type="Proteomes" id="UP001293593">
    <property type="component" value="Unassembled WGS sequence"/>
</dbReference>
<dbReference type="PANTHER" id="PTHR10994:SF154">
    <property type="entry name" value="RETICULON-LIKE PROTEIN B11"/>
    <property type="match status" value="1"/>
</dbReference>
<comment type="caution">
    <text evidence="8">The sequence shown here is derived from an EMBL/GenBank/DDBJ whole genome shotgun (WGS) entry which is preliminary data.</text>
</comment>
<sequence length="207" mass="23357">MGESEPSRRTSVHRALGGGLVADVLLWKNWCGGVMVLVSSTVMWYLFERAGYNLLSFVSNVLLLLVVILFFWAKAASLLNRPLPPLPDMEISEESVAKAADKLQIWINRALSIAHEIAIERNLILCLQITAALLLISFIGSKFNFLTLVYTFVLLSLSVPPLYDKYQDHIDDKLYMIHRKIQTLCGKLDSNPLRKILLPSNKAKKME</sequence>
<feature type="transmembrane region" description="Helical" evidence="6">
    <location>
        <begin position="145"/>
        <end position="163"/>
    </location>
</feature>
<feature type="transmembrane region" description="Helical" evidence="6">
    <location>
        <begin position="122"/>
        <end position="139"/>
    </location>
</feature>
<feature type="domain" description="Reticulon" evidence="7">
    <location>
        <begin position="21"/>
        <end position="207"/>
    </location>
</feature>
<gene>
    <name evidence="8" type="ORF">QN277_005206</name>
</gene>
<dbReference type="GO" id="GO:0005789">
    <property type="term" value="C:endoplasmic reticulum membrane"/>
    <property type="evidence" value="ECO:0007669"/>
    <property type="project" value="UniProtKB-SubCell"/>
</dbReference>
<evidence type="ECO:0000256" key="3">
    <source>
        <dbReference type="ARBA" id="ARBA00022824"/>
    </source>
</evidence>
<dbReference type="AlphaFoldDB" id="A0AAE1IXQ7"/>
<evidence type="ECO:0000313" key="8">
    <source>
        <dbReference type="EMBL" id="KAK4258797.1"/>
    </source>
</evidence>
<evidence type="ECO:0000256" key="2">
    <source>
        <dbReference type="ARBA" id="ARBA00022692"/>
    </source>
</evidence>
<evidence type="ECO:0000256" key="4">
    <source>
        <dbReference type="ARBA" id="ARBA00022989"/>
    </source>
</evidence>
<proteinExistence type="predicted"/>